<keyword evidence="4 8" id="KW-0378">Hydrolase</keyword>
<evidence type="ECO:0000256" key="3">
    <source>
        <dbReference type="ARBA" id="ARBA00022723"/>
    </source>
</evidence>
<dbReference type="InterPro" id="IPR001279">
    <property type="entry name" value="Metallo-B-lactamas"/>
</dbReference>
<feature type="domain" description="Metallo-beta-lactamase" evidence="7">
    <location>
        <begin position="11"/>
        <end position="154"/>
    </location>
</feature>
<evidence type="ECO:0000256" key="5">
    <source>
        <dbReference type="ARBA" id="ARBA00022833"/>
    </source>
</evidence>
<evidence type="ECO:0000256" key="2">
    <source>
        <dbReference type="ARBA" id="ARBA00011917"/>
    </source>
</evidence>
<gene>
    <name evidence="8" type="primary">gloB</name>
    <name evidence="8" type="ORF">OMM_00254</name>
</gene>
<dbReference type="InterPro" id="IPR050110">
    <property type="entry name" value="Glyoxalase_II_hydrolase"/>
</dbReference>
<dbReference type="PANTHER" id="PTHR43705">
    <property type="entry name" value="HYDROXYACYLGLUTATHIONE HYDROLASE"/>
    <property type="match status" value="1"/>
</dbReference>
<dbReference type="PANTHER" id="PTHR43705:SF1">
    <property type="entry name" value="HYDROXYACYLGLUTATHIONE HYDROLASE GLOB"/>
    <property type="match status" value="1"/>
</dbReference>
<sequence>MIIKQFRYHNDNLAYVVHGETQAIAIDGGAVSEILSYLKKHHLNLKYVCNTHSHGDHTSGNRQLLKATGATFVSIATLLSKNSWQIDNTLIKIYNTPGHSYDSVCFHINDWLISGDTLFNGTVGNCFTNDETSFVNSLKKIVALPDETIIYAGHDYAKPAMKFAKKLALNLPAVDAFLKTYNPQHVFSTLAQEKSHNIFLQLNTSEITDLLQSKGLPIDNEAQRFRCLKEIEIWD</sequence>
<dbReference type="AlphaFoldDB" id="A0A1V1PHK1"/>
<dbReference type="EC" id="3.1.2.6" evidence="2"/>
<organism evidence="8 9">
    <name type="scientific">Candidatus Magnetoglobus multicellularis str. Araruama</name>
    <dbReference type="NCBI Taxonomy" id="890399"/>
    <lineage>
        <taxon>Bacteria</taxon>
        <taxon>Pseudomonadati</taxon>
        <taxon>Thermodesulfobacteriota</taxon>
        <taxon>Desulfobacteria</taxon>
        <taxon>Desulfobacterales</taxon>
        <taxon>Desulfobacteraceae</taxon>
        <taxon>Candidatus Magnetoglobus</taxon>
    </lineage>
</organism>
<dbReference type="InterPro" id="IPR032282">
    <property type="entry name" value="HAGH_C"/>
</dbReference>
<evidence type="ECO:0000313" key="9">
    <source>
        <dbReference type="Proteomes" id="UP000189670"/>
    </source>
</evidence>
<dbReference type="Pfam" id="PF16123">
    <property type="entry name" value="HAGH_C"/>
    <property type="match status" value="1"/>
</dbReference>
<comment type="caution">
    <text evidence="8">The sequence shown here is derived from an EMBL/GenBank/DDBJ whole genome shotgun (WGS) entry which is preliminary data.</text>
</comment>
<dbReference type="Pfam" id="PF00753">
    <property type="entry name" value="Lactamase_B"/>
    <property type="match status" value="2"/>
</dbReference>
<dbReference type="InterPro" id="IPR036866">
    <property type="entry name" value="RibonucZ/Hydroxyglut_hydro"/>
</dbReference>
<dbReference type="Gene3D" id="3.60.15.10">
    <property type="entry name" value="Ribonuclease Z/Hydroxyacylglutathione hydrolase-like"/>
    <property type="match status" value="1"/>
</dbReference>
<name>A0A1V1PHK1_9BACT</name>
<evidence type="ECO:0000313" key="8">
    <source>
        <dbReference type="EMBL" id="ETR74371.1"/>
    </source>
</evidence>
<dbReference type="GO" id="GO:0046872">
    <property type="term" value="F:metal ion binding"/>
    <property type="evidence" value="ECO:0007669"/>
    <property type="project" value="UniProtKB-KW"/>
</dbReference>
<dbReference type="EMBL" id="ATBP01000009">
    <property type="protein sequence ID" value="ETR74371.1"/>
    <property type="molecule type" value="Genomic_DNA"/>
</dbReference>
<dbReference type="SUPFAM" id="SSF56281">
    <property type="entry name" value="Metallo-hydrolase/oxidoreductase"/>
    <property type="match status" value="1"/>
</dbReference>
<dbReference type="SMART" id="SM00849">
    <property type="entry name" value="Lactamase_B"/>
    <property type="match status" value="1"/>
</dbReference>
<accession>A0A1V1PHK1</accession>
<evidence type="ECO:0000256" key="6">
    <source>
        <dbReference type="ARBA" id="ARBA00031044"/>
    </source>
</evidence>
<reference evidence="9" key="1">
    <citation type="submission" date="2012-11" db="EMBL/GenBank/DDBJ databases">
        <authorList>
            <person name="Lucero-Rivera Y.E."/>
            <person name="Tovar-Ramirez D."/>
        </authorList>
    </citation>
    <scope>NUCLEOTIDE SEQUENCE [LARGE SCALE GENOMIC DNA]</scope>
    <source>
        <strain evidence="9">Araruama</strain>
    </source>
</reference>
<proteinExistence type="predicted"/>
<dbReference type="GO" id="GO:0004416">
    <property type="term" value="F:hydroxyacylglutathione hydrolase activity"/>
    <property type="evidence" value="ECO:0007669"/>
    <property type="project" value="UniProtKB-EC"/>
</dbReference>
<protein>
    <recommendedName>
        <fullName evidence="2">hydroxyacylglutathione hydrolase</fullName>
        <ecNumber evidence="2">3.1.2.6</ecNumber>
    </recommendedName>
    <alternativeName>
        <fullName evidence="6">Glyoxalase II</fullName>
    </alternativeName>
</protein>
<evidence type="ECO:0000256" key="1">
    <source>
        <dbReference type="ARBA" id="ARBA00004963"/>
    </source>
</evidence>
<evidence type="ECO:0000256" key="4">
    <source>
        <dbReference type="ARBA" id="ARBA00022801"/>
    </source>
</evidence>
<comment type="pathway">
    <text evidence="1">Secondary metabolite metabolism; methylglyoxal degradation; (R)-lactate from methylglyoxal: step 2/2.</text>
</comment>
<keyword evidence="5" id="KW-0862">Zinc</keyword>
<dbReference type="Proteomes" id="UP000189670">
    <property type="component" value="Unassembled WGS sequence"/>
</dbReference>
<keyword evidence="3" id="KW-0479">Metal-binding</keyword>
<evidence type="ECO:0000259" key="7">
    <source>
        <dbReference type="SMART" id="SM00849"/>
    </source>
</evidence>